<evidence type="ECO:0000313" key="3">
    <source>
        <dbReference type="Proteomes" id="UP000233060"/>
    </source>
</evidence>
<dbReference type="OMA" id="NCTSMST"/>
<dbReference type="Proteomes" id="UP000233060">
    <property type="component" value="Unassembled WGS sequence"/>
</dbReference>
<proteinExistence type="predicted"/>
<sequence>MTSSMASDSTHGSMIFTSNSFSPQEHQGSRYRCPSNNCTSMSTRTFPAPLACVNLHCSIFPC</sequence>
<feature type="region of interest" description="Disordered" evidence="1">
    <location>
        <begin position="1"/>
        <end position="30"/>
    </location>
</feature>
<organism evidence="2 3">
    <name type="scientific">Cercocebus atys</name>
    <name type="common">Sooty mangabey</name>
    <name type="synonym">Cercocebus torquatus atys</name>
    <dbReference type="NCBI Taxonomy" id="9531"/>
    <lineage>
        <taxon>Eukaryota</taxon>
        <taxon>Metazoa</taxon>
        <taxon>Chordata</taxon>
        <taxon>Craniata</taxon>
        <taxon>Vertebrata</taxon>
        <taxon>Euteleostomi</taxon>
        <taxon>Mammalia</taxon>
        <taxon>Eutheria</taxon>
        <taxon>Euarchontoglires</taxon>
        <taxon>Primates</taxon>
        <taxon>Haplorrhini</taxon>
        <taxon>Catarrhini</taxon>
        <taxon>Cercopithecidae</taxon>
        <taxon>Cercopithecinae</taxon>
        <taxon>Cercocebus</taxon>
    </lineage>
</organism>
<dbReference type="GeneTree" id="ENSGT00910000147823"/>
<evidence type="ECO:0000313" key="2">
    <source>
        <dbReference type="Ensembl" id="ENSCATP00000007577.1"/>
    </source>
</evidence>
<accession>A0A2K5L3Q7</accession>
<evidence type="ECO:0000256" key="1">
    <source>
        <dbReference type="SAM" id="MobiDB-lite"/>
    </source>
</evidence>
<name>A0A2K5L3Q7_CERAT</name>
<feature type="compositionally biased region" description="Polar residues" evidence="1">
    <location>
        <begin position="1"/>
        <end position="26"/>
    </location>
</feature>
<dbReference type="Bgee" id="ENSCATG00000022568">
    <property type="expression patterns" value="Expressed in thymus and 12 other cell types or tissues"/>
</dbReference>
<reference evidence="2" key="1">
    <citation type="submission" date="2025-08" db="UniProtKB">
        <authorList>
            <consortium name="Ensembl"/>
        </authorList>
    </citation>
    <scope>IDENTIFICATION</scope>
</reference>
<protein>
    <submittedName>
        <fullName evidence="2">Uncharacterized protein</fullName>
    </submittedName>
</protein>
<reference evidence="2" key="2">
    <citation type="submission" date="2025-09" db="UniProtKB">
        <authorList>
            <consortium name="Ensembl"/>
        </authorList>
    </citation>
    <scope>IDENTIFICATION</scope>
</reference>
<dbReference type="Ensembl" id="ENSCATT00000026073.1">
    <property type="protein sequence ID" value="ENSCATP00000007577.1"/>
    <property type="gene ID" value="ENSCATG00000022568.1"/>
</dbReference>
<dbReference type="AlphaFoldDB" id="A0A2K5L3Q7"/>
<keyword evidence="3" id="KW-1185">Reference proteome</keyword>